<name>A0A061J0X7_TRYRA</name>
<accession>A0A061J0X7</accession>
<dbReference type="Proteomes" id="UP000031737">
    <property type="component" value="Unassembled WGS sequence"/>
</dbReference>
<evidence type="ECO:0000313" key="1">
    <source>
        <dbReference type="EMBL" id="ESL07786.1"/>
    </source>
</evidence>
<organism evidence="1 2">
    <name type="scientific">Trypanosoma rangeli SC58</name>
    <dbReference type="NCBI Taxonomy" id="429131"/>
    <lineage>
        <taxon>Eukaryota</taxon>
        <taxon>Discoba</taxon>
        <taxon>Euglenozoa</taxon>
        <taxon>Kinetoplastea</taxon>
        <taxon>Metakinetoplastina</taxon>
        <taxon>Trypanosomatida</taxon>
        <taxon>Trypanosomatidae</taxon>
        <taxon>Trypanosoma</taxon>
        <taxon>Herpetosoma</taxon>
    </lineage>
</organism>
<dbReference type="OrthoDB" id="247331at2759"/>
<keyword evidence="2" id="KW-1185">Reference proteome</keyword>
<reference evidence="1 2" key="1">
    <citation type="submission" date="2013-07" db="EMBL/GenBank/DDBJ databases">
        <authorList>
            <person name="Stoco P.H."/>
            <person name="Wagner G."/>
            <person name="Gerber A."/>
            <person name="Zaha A."/>
            <person name="Thompson C."/>
            <person name="Bartholomeu D.C."/>
            <person name="Luckemeyer D.D."/>
            <person name="Bahia D."/>
            <person name="Loreto E."/>
            <person name="Prestes E.B."/>
            <person name="Lima F.M."/>
            <person name="Rodrigues-Luiz G."/>
            <person name="Vallejo G.A."/>
            <person name="Filho J.F."/>
            <person name="Monteiro K.M."/>
            <person name="Tyler K.M."/>
            <person name="de Almeida L.G."/>
            <person name="Ortiz M.F."/>
            <person name="Siervo M.A."/>
            <person name="de Moraes M.H."/>
            <person name="Cunha O.L."/>
            <person name="Mendonca-Neto R."/>
            <person name="Silva R."/>
            <person name="Teixeira S.M."/>
            <person name="Murta S.M."/>
            <person name="Sincero T.C."/>
            <person name="Mendes T.A."/>
            <person name="Urmenyi T.P."/>
            <person name="Silva V.G."/>
            <person name="da Rocha W.D."/>
            <person name="Andersson B."/>
            <person name="Romanha A.J."/>
            <person name="Steindel M."/>
            <person name="de Vasconcelos A.T."/>
            <person name="Grisard E.C."/>
        </authorList>
    </citation>
    <scope>NUCLEOTIDE SEQUENCE [LARGE SCALE GENOMIC DNA]</scope>
    <source>
        <strain evidence="1 2">SC58</strain>
    </source>
</reference>
<proteinExistence type="predicted"/>
<comment type="caution">
    <text evidence="1">The sequence shown here is derived from an EMBL/GenBank/DDBJ whole genome shotgun (WGS) entry which is preliminary data.</text>
</comment>
<gene>
    <name evidence="1" type="ORF">TRSC58_04521</name>
</gene>
<dbReference type="VEuPathDB" id="TriTrypDB:TRSC58_04521"/>
<dbReference type="EMBL" id="AUPL01004521">
    <property type="protein sequence ID" value="ESL07786.1"/>
    <property type="molecule type" value="Genomic_DNA"/>
</dbReference>
<protein>
    <submittedName>
        <fullName evidence="1">Uncharacterized protein</fullName>
    </submittedName>
</protein>
<sequence length="282" mass="31574">MCECVFCVLAFFLFLCFGFVFRLCACVFVDLCLDMHTRIEEYEHAPRLSVHVDTPGVSFFEAEGLGTGDLYCVEEMKREYKGSNFPPCSGRNSEFFSVGAPLLNRHNKVQNVADWDKLFQLERELQCLGEEVEAFFPALGQSSVFKKPLGSVEDTLELEESLHMLGSRLNSIAAECHALGKKQQFLSKETVQKATEYSIALTAYRGIVAAAESMAEMLTGVFNCRTFLHLEAGAMRRAEEVSVLLDDIEKSIDFLETGVDTLRELSETKLDVLKRGLDGLSE</sequence>
<dbReference type="AlphaFoldDB" id="A0A061J0X7"/>
<evidence type="ECO:0000313" key="2">
    <source>
        <dbReference type="Proteomes" id="UP000031737"/>
    </source>
</evidence>